<gene>
    <name evidence="1" type="ORF">KN10_1819</name>
</gene>
<evidence type="ECO:0008006" key="3">
    <source>
        <dbReference type="Google" id="ProtNLM"/>
    </source>
</evidence>
<dbReference type="InterPro" id="IPR051200">
    <property type="entry name" value="Host-pathogen_enzymatic-act"/>
</dbReference>
<evidence type="ECO:0000313" key="1">
    <source>
        <dbReference type="EMBL" id="GAC91383.1"/>
    </source>
</evidence>
<accession>R4G0Y2</accession>
<evidence type="ECO:0000313" key="2">
    <source>
        <dbReference type="Proteomes" id="UP000013057"/>
    </source>
</evidence>
<dbReference type="AlphaFoldDB" id="R4G0Y2"/>
<dbReference type="PANTHER" id="PTHR47197">
    <property type="entry name" value="PROTEIN NIRF"/>
    <property type="match status" value="1"/>
</dbReference>
<sequence>MRTMQVRFFFLFIIVVLLASCTPETYTPIPRNKSVVGVVNIKEQSLSFVDYNTKKTMATWKMEKPVTKAVLLPDGDTVMLFGQDMDEMMMYTLSTGKEKKRWRVNKGVTDVLVTKHELLVVNEKDGTVSVMTFDGEVKHTIVTPPSPFSIVADDRHRQWIVIHFKHGAISLIDQQTKRVKRTVDTLDFAVSGLVVAETDELWVGGHGSGAYIQQEAYVHSLVDGRLLARVKAETMPIQFSQTSEAVYVLCHGSNMLYAFDPKTKHVIRSLDIGANPFAMTKTKSELIIASYDSNELVFVDEKTFKQTKTVSVGQGPFYIFFRDAKGE</sequence>
<reference evidence="2" key="1">
    <citation type="journal article" date="2013" name="Genome Announc.">
        <title>Draft Genome Sequence of a Thermophilic Member of the Bacillaceae, Anoxybacillus flavithermus Strain Kn10, Isolated from the Kan-nawa Hot Spring in Japan.</title>
        <authorList>
            <person name="Matsutani M."/>
            <person name="Shirakihara Y."/>
            <person name="Imada K."/>
            <person name="Yakushi T."/>
            <person name="Matsushita K."/>
        </authorList>
    </citation>
    <scope>NUCLEOTIDE SEQUENCE [LARGE SCALE GENOMIC DNA]</scope>
    <source>
        <strain evidence="2">NBRC 109594</strain>
    </source>
</reference>
<dbReference type="Gene3D" id="2.130.10.10">
    <property type="entry name" value="YVTN repeat-like/Quinoprotein amine dehydrogenase"/>
    <property type="match status" value="2"/>
</dbReference>
<dbReference type="SUPFAM" id="SSF51004">
    <property type="entry name" value="C-terminal (heme d1) domain of cytochrome cd1-nitrite reductase"/>
    <property type="match status" value="1"/>
</dbReference>
<dbReference type="EMBL" id="BARH01000013">
    <property type="protein sequence ID" value="GAC91383.1"/>
    <property type="molecule type" value="Genomic_DNA"/>
</dbReference>
<organism evidence="1 2">
    <name type="scientific">Anoxybacillus flavithermus NBRC 109594</name>
    <dbReference type="NCBI Taxonomy" id="1315967"/>
    <lineage>
        <taxon>Bacteria</taxon>
        <taxon>Bacillati</taxon>
        <taxon>Bacillota</taxon>
        <taxon>Bacilli</taxon>
        <taxon>Bacillales</taxon>
        <taxon>Anoxybacillaceae</taxon>
        <taxon>Anoxybacillus</taxon>
    </lineage>
</organism>
<dbReference type="PROSITE" id="PS51257">
    <property type="entry name" value="PROKAR_LIPOPROTEIN"/>
    <property type="match status" value="1"/>
</dbReference>
<proteinExistence type="predicted"/>
<dbReference type="PANTHER" id="PTHR47197:SF3">
    <property type="entry name" value="DIHYDRO-HEME D1 DEHYDROGENASE"/>
    <property type="match status" value="1"/>
</dbReference>
<dbReference type="InterPro" id="IPR011048">
    <property type="entry name" value="Haem_d1_sf"/>
</dbReference>
<dbReference type="InterPro" id="IPR015943">
    <property type="entry name" value="WD40/YVTN_repeat-like_dom_sf"/>
</dbReference>
<name>R4G0Y2_9BACL</name>
<comment type="caution">
    <text evidence="1">The sequence shown here is derived from an EMBL/GenBank/DDBJ whole genome shotgun (WGS) entry which is preliminary data.</text>
</comment>
<protein>
    <recommendedName>
        <fullName evidence="3">Lipoprotein</fullName>
    </recommendedName>
</protein>
<dbReference type="Proteomes" id="UP000013057">
    <property type="component" value="Unassembled WGS sequence"/>
</dbReference>